<dbReference type="Proteomes" id="UP001497525">
    <property type="component" value="Unassembled WGS sequence"/>
</dbReference>
<name>A0AAV2TUR7_CALDB</name>
<feature type="transmembrane region" description="Helical" evidence="4">
    <location>
        <begin position="38"/>
        <end position="56"/>
    </location>
</feature>
<accession>A0AAV2TUR7</accession>
<dbReference type="GO" id="GO:0005739">
    <property type="term" value="C:mitochondrion"/>
    <property type="evidence" value="ECO:0007669"/>
    <property type="project" value="TreeGrafter"/>
</dbReference>
<dbReference type="CDD" id="cd07990">
    <property type="entry name" value="LPLAT_LCLAT1-like"/>
    <property type="match status" value="1"/>
</dbReference>
<evidence type="ECO:0000256" key="1">
    <source>
        <dbReference type="ARBA" id="ARBA00008655"/>
    </source>
</evidence>
<sequence>MSRLTTLLNVTIGFLSPAVVIFWSLIRICTWPSLTLYRYWNEALFSVYMRAFLFFFEYWNIKKIYVYGDVDYFKHKNERVLYIANHLSTADWFMCSILVARQGGLGRTRFVLHKMLKYIPIFGFYLAQDSCLYVDRSNFKPNDAIATLEHIKSMQSDVWMAIYPEGTRYNPEHKDVIKKSDCFAEQNSIVPFKHHLTPRIRGFQLLFDHLRDYVDTIYDVCVVYADENGRPLDHRTRAPQLTNWFDHRYCVHVHITRIPIESLPTESDKVQSWLYSRFRIKDEFVENLQSRFHGSNQNHCVQPNGYVKHTDPANGLGMKKLPASPRGDLPESEADVSLVQEAIIAALPNSLDKRTAVLPPLRLIHLLPSVILFYGFSLYWLLFLGWFGVLSFTGVAIAGSVLGCLYVHYLV</sequence>
<dbReference type="AlphaFoldDB" id="A0AAV2TUR7"/>
<comment type="caution">
    <text evidence="6">The sequence shown here is derived from an EMBL/GenBank/DDBJ whole genome shotgun (WGS) entry which is preliminary data.</text>
</comment>
<dbReference type="InterPro" id="IPR002123">
    <property type="entry name" value="Plipid/glycerol_acylTrfase"/>
</dbReference>
<keyword evidence="4" id="KW-1133">Transmembrane helix</keyword>
<keyword evidence="4" id="KW-0812">Transmembrane</keyword>
<dbReference type="GO" id="GO:0036149">
    <property type="term" value="P:phosphatidylinositol acyl-chain remodeling"/>
    <property type="evidence" value="ECO:0007669"/>
    <property type="project" value="TreeGrafter"/>
</dbReference>
<keyword evidence="4" id="KW-0472">Membrane</keyword>
<dbReference type="EMBL" id="CAXLJL010000711">
    <property type="protein sequence ID" value="CAL5140358.1"/>
    <property type="molecule type" value="Genomic_DNA"/>
</dbReference>
<dbReference type="Pfam" id="PF16076">
    <property type="entry name" value="Acyltransf_C"/>
    <property type="match status" value="1"/>
</dbReference>
<dbReference type="PANTHER" id="PTHR10983:SF73">
    <property type="entry name" value="1-ACYL-SN-GLYCEROL-3-PHOSPHATE ACYLTRANSFERASE EPSILON"/>
    <property type="match status" value="1"/>
</dbReference>
<dbReference type="PANTHER" id="PTHR10983">
    <property type="entry name" value="1-ACYLGLYCEROL-3-PHOSPHATE ACYLTRANSFERASE-RELATED"/>
    <property type="match status" value="1"/>
</dbReference>
<organism evidence="6 7">
    <name type="scientific">Calicophoron daubneyi</name>
    <name type="common">Rumen fluke</name>
    <name type="synonym">Paramphistomum daubneyi</name>
    <dbReference type="NCBI Taxonomy" id="300641"/>
    <lineage>
        <taxon>Eukaryota</taxon>
        <taxon>Metazoa</taxon>
        <taxon>Spiralia</taxon>
        <taxon>Lophotrochozoa</taxon>
        <taxon>Platyhelminthes</taxon>
        <taxon>Trematoda</taxon>
        <taxon>Digenea</taxon>
        <taxon>Plagiorchiida</taxon>
        <taxon>Pronocephalata</taxon>
        <taxon>Paramphistomoidea</taxon>
        <taxon>Paramphistomidae</taxon>
        <taxon>Calicophoron</taxon>
    </lineage>
</organism>
<feature type="domain" description="Phospholipid/glycerol acyltransferase" evidence="5">
    <location>
        <begin position="80"/>
        <end position="204"/>
    </location>
</feature>
<feature type="transmembrane region" description="Helical" evidence="4">
    <location>
        <begin position="7"/>
        <end position="26"/>
    </location>
</feature>
<gene>
    <name evidence="6" type="ORF">CDAUBV1_LOCUS15686</name>
</gene>
<dbReference type="GO" id="GO:0016746">
    <property type="term" value="F:acyltransferase activity"/>
    <property type="evidence" value="ECO:0007669"/>
    <property type="project" value="UniProtKB-KW"/>
</dbReference>
<dbReference type="GO" id="GO:0005783">
    <property type="term" value="C:endoplasmic reticulum"/>
    <property type="evidence" value="ECO:0007669"/>
    <property type="project" value="TreeGrafter"/>
</dbReference>
<evidence type="ECO:0000313" key="7">
    <source>
        <dbReference type="Proteomes" id="UP001497525"/>
    </source>
</evidence>
<protein>
    <recommendedName>
        <fullName evidence="5">Phospholipid/glycerol acyltransferase domain-containing protein</fullName>
    </recommendedName>
</protein>
<evidence type="ECO:0000256" key="3">
    <source>
        <dbReference type="ARBA" id="ARBA00023315"/>
    </source>
</evidence>
<dbReference type="SMART" id="SM00563">
    <property type="entry name" value="PlsC"/>
    <property type="match status" value="1"/>
</dbReference>
<evidence type="ECO:0000259" key="5">
    <source>
        <dbReference type="SMART" id="SM00563"/>
    </source>
</evidence>
<evidence type="ECO:0000256" key="2">
    <source>
        <dbReference type="ARBA" id="ARBA00022679"/>
    </source>
</evidence>
<keyword evidence="3" id="KW-0012">Acyltransferase</keyword>
<evidence type="ECO:0000256" key="4">
    <source>
        <dbReference type="SAM" id="Phobius"/>
    </source>
</evidence>
<comment type="similarity">
    <text evidence="1">Belongs to the 1-acyl-sn-glycerol-3-phosphate acyltransferase family.</text>
</comment>
<feature type="transmembrane region" description="Helical" evidence="4">
    <location>
        <begin position="363"/>
        <end position="383"/>
    </location>
</feature>
<keyword evidence="2" id="KW-0808">Transferase</keyword>
<evidence type="ECO:0000313" key="6">
    <source>
        <dbReference type="EMBL" id="CAL5140358.1"/>
    </source>
</evidence>
<dbReference type="InterPro" id="IPR032098">
    <property type="entry name" value="Acyltransf_C"/>
</dbReference>
<dbReference type="SUPFAM" id="SSF69593">
    <property type="entry name" value="Glycerol-3-phosphate (1)-acyltransferase"/>
    <property type="match status" value="1"/>
</dbReference>
<proteinExistence type="inferred from homology"/>
<dbReference type="Pfam" id="PF01553">
    <property type="entry name" value="Acyltransferase"/>
    <property type="match status" value="1"/>
</dbReference>
<feature type="transmembrane region" description="Helical" evidence="4">
    <location>
        <begin position="389"/>
        <end position="409"/>
    </location>
</feature>
<reference evidence="6" key="1">
    <citation type="submission" date="2024-06" db="EMBL/GenBank/DDBJ databases">
        <authorList>
            <person name="Liu X."/>
            <person name="Lenzi L."/>
            <person name="Haldenby T S."/>
            <person name="Uol C."/>
        </authorList>
    </citation>
    <scope>NUCLEOTIDE SEQUENCE</scope>
</reference>